<sequence length="149" mass="15728">MTTGTTPRQATAGAVRCSDTEREQTATSLQNAAAEGRLTLEEVEERLTSTYAARYRHELDDLTADLPAAPARTGWPVVLALAAQQARADIAGLLGREGTKFSRGQRLAALAATLIVLGMLASAVLLFLHGVAGGYEHHAFGRPRGPFSG</sequence>
<accession>A0ABX1J305</accession>
<evidence type="ECO:0000259" key="3">
    <source>
        <dbReference type="Pfam" id="PF08044"/>
    </source>
</evidence>
<dbReference type="PANTHER" id="PTHR40763:SF4">
    <property type="entry name" value="DUF1707 DOMAIN-CONTAINING PROTEIN"/>
    <property type="match status" value="1"/>
</dbReference>
<feature type="transmembrane region" description="Helical" evidence="2">
    <location>
        <begin position="107"/>
        <end position="128"/>
    </location>
</feature>
<proteinExistence type="predicted"/>
<reference evidence="4 5" key="1">
    <citation type="submission" date="2020-04" db="EMBL/GenBank/DDBJ databases">
        <title>Novel species.</title>
        <authorList>
            <person name="Teo W.F.A."/>
            <person name="Lipun K."/>
            <person name="Srisuk N."/>
            <person name="Duangmal K."/>
        </authorList>
    </citation>
    <scope>NUCLEOTIDE SEQUENCE [LARGE SCALE GENOMIC DNA]</scope>
    <source>
        <strain evidence="4 5">K13G38</strain>
    </source>
</reference>
<comment type="caution">
    <text evidence="4">The sequence shown here is derived from an EMBL/GenBank/DDBJ whole genome shotgun (WGS) entry which is preliminary data.</text>
</comment>
<keyword evidence="2" id="KW-0812">Transmembrane</keyword>
<keyword evidence="5" id="KW-1185">Reference proteome</keyword>
<dbReference type="Proteomes" id="UP000715441">
    <property type="component" value="Unassembled WGS sequence"/>
</dbReference>
<organism evidence="4 5">
    <name type="scientific">Amycolatopsis acididurans</name>
    <dbReference type="NCBI Taxonomy" id="2724524"/>
    <lineage>
        <taxon>Bacteria</taxon>
        <taxon>Bacillati</taxon>
        <taxon>Actinomycetota</taxon>
        <taxon>Actinomycetes</taxon>
        <taxon>Pseudonocardiales</taxon>
        <taxon>Pseudonocardiaceae</taxon>
        <taxon>Amycolatopsis</taxon>
    </lineage>
</organism>
<name>A0ABX1J305_9PSEU</name>
<evidence type="ECO:0000256" key="1">
    <source>
        <dbReference type="SAM" id="MobiDB-lite"/>
    </source>
</evidence>
<gene>
    <name evidence="4" type="ORF">HFP15_07205</name>
</gene>
<evidence type="ECO:0000256" key="2">
    <source>
        <dbReference type="SAM" id="Phobius"/>
    </source>
</evidence>
<dbReference type="EMBL" id="JAAXLS010000003">
    <property type="protein sequence ID" value="NKQ52666.1"/>
    <property type="molecule type" value="Genomic_DNA"/>
</dbReference>
<dbReference type="RefSeq" id="WP_168512774.1">
    <property type="nucleotide sequence ID" value="NZ_JAAXLS010000003.1"/>
</dbReference>
<evidence type="ECO:0000313" key="4">
    <source>
        <dbReference type="EMBL" id="NKQ52666.1"/>
    </source>
</evidence>
<keyword evidence="2" id="KW-0472">Membrane</keyword>
<evidence type="ECO:0000313" key="5">
    <source>
        <dbReference type="Proteomes" id="UP000715441"/>
    </source>
</evidence>
<keyword evidence="2" id="KW-1133">Transmembrane helix</keyword>
<dbReference type="PANTHER" id="PTHR40763">
    <property type="entry name" value="MEMBRANE PROTEIN-RELATED"/>
    <property type="match status" value="1"/>
</dbReference>
<protein>
    <submittedName>
        <fullName evidence="4">DUF1707 domain-containing protein</fullName>
    </submittedName>
</protein>
<dbReference type="InterPro" id="IPR012551">
    <property type="entry name" value="DUF1707_SHOCT-like"/>
</dbReference>
<feature type="domain" description="DUF1707" evidence="3">
    <location>
        <begin position="15"/>
        <end position="67"/>
    </location>
</feature>
<dbReference type="Pfam" id="PF08044">
    <property type="entry name" value="DUF1707"/>
    <property type="match status" value="1"/>
</dbReference>
<feature type="region of interest" description="Disordered" evidence="1">
    <location>
        <begin position="1"/>
        <end position="23"/>
    </location>
</feature>